<evidence type="ECO:0000313" key="11">
    <source>
        <dbReference type="Proteomes" id="UP000267187"/>
    </source>
</evidence>
<sequence length="360" mass="39965">MIQQQSQFYKHLVENLNVAVIVLSDELNIKFLNPAAEMLIGLANTRADNIALPLVVESPIPLEKQLSTSVANLQVISQRAAEWSLLMTGDACVVDYTITPLSNGSHTELLIEVEKIDRWLKISKEEAMQAAHATSRSIIRGMAHEIKNPLGGIIGAAQLLERQYDDSDLHEYSNIIIEEANRLRNLVDRMLGPRRPPEFQLLNLHELLERTLGIISSEHEEKLLISRDYDPSIPDIAVDKEQLIQALLNLLGNAAEAMLNANTPDAEINIKTRVIKRHRVDSKHAQMMVCIDISDCGPGVPDALKETLFFPMVSGSAQGSGLGLSITQSIIHQHNGTIEYRSVPGDTHFLIYLPLEDDNA</sequence>
<dbReference type="Pfam" id="PF02518">
    <property type="entry name" value="HATPase_c"/>
    <property type="match status" value="1"/>
</dbReference>
<evidence type="ECO:0000256" key="7">
    <source>
        <dbReference type="ARBA" id="ARBA00022840"/>
    </source>
</evidence>
<dbReference type="EC" id="2.7.13.3" evidence="2"/>
<keyword evidence="11" id="KW-1185">Reference proteome</keyword>
<dbReference type="EMBL" id="REFJ01000003">
    <property type="protein sequence ID" value="RMA80258.1"/>
    <property type="molecule type" value="Genomic_DNA"/>
</dbReference>
<dbReference type="OrthoDB" id="9789238at2"/>
<evidence type="ECO:0000256" key="6">
    <source>
        <dbReference type="ARBA" id="ARBA00022777"/>
    </source>
</evidence>
<keyword evidence="4" id="KW-0808">Transferase</keyword>
<evidence type="ECO:0000256" key="5">
    <source>
        <dbReference type="ARBA" id="ARBA00022741"/>
    </source>
</evidence>
<dbReference type="InterPro" id="IPR004358">
    <property type="entry name" value="Sig_transdc_His_kin-like_C"/>
</dbReference>
<dbReference type="SUPFAM" id="SSF55874">
    <property type="entry name" value="ATPase domain of HSP90 chaperone/DNA topoisomerase II/histidine kinase"/>
    <property type="match status" value="1"/>
</dbReference>
<accession>A0A3M0ABV1</accession>
<gene>
    <name evidence="10" type="ORF">DFR27_1622</name>
</gene>
<evidence type="ECO:0000256" key="8">
    <source>
        <dbReference type="ARBA" id="ARBA00023012"/>
    </source>
</evidence>
<dbReference type="Proteomes" id="UP000267187">
    <property type="component" value="Unassembled WGS sequence"/>
</dbReference>
<dbReference type="Gene3D" id="3.30.450.20">
    <property type="entry name" value="PAS domain"/>
    <property type="match status" value="1"/>
</dbReference>
<dbReference type="PANTHER" id="PTHR43065:SF16">
    <property type="entry name" value="SENSORY HISTIDINE KINASE_PHOSPHATASE NTRB"/>
    <property type="match status" value="1"/>
</dbReference>
<dbReference type="InterPro" id="IPR003661">
    <property type="entry name" value="HisK_dim/P_dom"/>
</dbReference>
<evidence type="ECO:0000256" key="4">
    <source>
        <dbReference type="ARBA" id="ARBA00022679"/>
    </source>
</evidence>
<comment type="caution">
    <text evidence="10">The sequence shown here is derived from an EMBL/GenBank/DDBJ whole genome shotgun (WGS) entry which is preliminary data.</text>
</comment>
<proteinExistence type="predicted"/>
<dbReference type="SUPFAM" id="SSF47384">
    <property type="entry name" value="Homodimeric domain of signal transducing histidine kinase"/>
    <property type="match status" value="1"/>
</dbReference>
<evidence type="ECO:0000256" key="1">
    <source>
        <dbReference type="ARBA" id="ARBA00000085"/>
    </source>
</evidence>
<dbReference type="Gene3D" id="3.30.565.10">
    <property type="entry name" value="Histidine kinase-like ATPase, C-terminal domain"/>
    <property type="match status" value="1"/>
</dbReference>
<dbReference type="GO" id="GO:0005524">
    <property type="term" value="F:ATP binding"/>
    <property type="evidence" value="ECO:0007669"/>
    <property type="project" value="UniProtKB-KW"/>
</dbReference>
<dbReference type="AlphaFoldDB" id="A0A3M0ABV1"/>
<evidence type="ECO:0000256" key="3">
    <source>
        <dbReference type="ARBA" id="ARBA00022553"/>
    </source>
</evidence>
<dbReference type="SMART" id="SM00387">
    <property type="entry name" value="HATPase_c"/>
    <property type="match status" value="1"/>
</dbReference>
<protein>
    <recommendedName>
        <fullName evidence="2">histidine kinase</fullName>
        <ecNumber evidence="2">2.7.13.3</ecNumber>
    </recommendedName>
</protein>
<dbReference type="InterPro" id="IPR036097">
    <property type="entry name" value="HisK_dim/P_sf"/>
</dbReference>
<name>A0A3M0ABV1_9GAMM</name>
<dbReference type="PRINTS" id="PR00344">
    <property type="entry name" value="BCTRLSENSOR"/>
</dbReference>
<dbReference type="CDD" id="cd00082">
    <property type="entry name" value="HisKA"/>
    <property type="match status" value="1"/>
</dbReference>
<keyword evidence="5" id="KW-0547">Nucleotide-binding</keyword>
<feature type="domain" description="Histidine kinase" evidence="9">
    <location>
        <begin position="141"/>
        <end position="357"/>
    </location>
</feature>
<dbReference type="RefSeq" id="WP_121876932.1">
    <property type="nucleotide sequence ID" value="NZ_REFJ01000003.1"/>
</dbReference>
<keyword evidence="8" id="KW-0902">Two-component regulatory system</keyword>
<dbReference type="InterPro" id="IPR036890">
    <property type="entry name" value="HATPase_C_sf"/>
</dbReference>
<reference evidence="10 11" key="1">
    <citation type="submission" date="2018-10" db="EMBL/GenBank/DDBJ databases">
        <title>Genomic Encyclopedia of Type Strains, Phase IV (KMG-IV): sequencing the most valuable type-strain genomes for metagenomic binning, comparative biology and taxonomic classification.</title>
        <authorList>
            <person name="Goeker M."/>
        </authorList>
    </citation>
    <scope>NUCLEOTIDE SEQUENCE [LARGE SCALE GENOMIC DNA]</scope>
    <source>
        <strain evidence="10 11">DSM 25080</strain>
    </source>
</reference>
<dbReference type="SMART" id="SM00388">
    <property type="entry name" value="HisKA"/>
    <property type="match status" value="1"/>
</dbReference>
<dbReference type="Pfam" id="PF00512">
    <property type="entry name" value="HisKA"/>
    <property type="match status" value="1"/>
</dbReference>
<dbReference type="GO" id="GO:0000155">
    <property type="term" value="F:phosphorelay sensor kinase activity"/>
    <property type="evidence" value="ECO:0007669"/>
    <property type="project" value="InterPro"/>
</dbReference>
<dbReference type="NCBIfam" id="NF008293">
    <property type="entry name" value="PRK11073.1"/>
    <property type="match status" value="1"/>
</dbReference>
<evidence type="ECO:0000256" key="2">
    <source>
        <dbReference type="ARBA" id="ARBA00012438"/>
    </source>
</evidence>
<evidence type="ECO:0000313" key="10">
    <source>
        <dbReference type="EMBL" id="RMA80258.1"/>
    </source>
</evidence>
<keyword evidence="3" id="KW-0597">Phosphoprotein</keyword>
<dbReference type="InterPro" id="IPR003594">
    <property type="entry name" value="HATPase_dom"/>
</dbReference>
<keyword evidence="7" id="KW-0067">ATP-binding</keyword>
<dbReference type="Gene3D" id="1.10.287.130">
    <property type="match status" value="1"/>
</dbReference>
<dbReference type="PROSITE" id="PS50109">
    <property type="entry name" value="HIS_KIN"/>
    <property type="match status" value="1"/>
</dbReference>
<comment type="catalytic activity">
    <reaction evidence="1">
        <text>ATP + protein L-histidine = ADP + protein N-phospho-L-histidine.</text>
        <dbReference type="EC" id="2.7.13.3"/>
    </reaction>
</comment>
<keyword evidence="6 10" id="KW-0418">Kinase</keyword>
<dbReference type="InterPro" id="IPR005467">
    <property type="entry name" value="His_kinase_dom"/>
</dbReference>
<evidence type="ECO:0000259" key="9">
    <source>
        <dbReference type="PROSITE" id="PS50109"/>
    </source>
</evidence>
<dbReference type="PANTHER" id="PTHR43065">
    <property type="entry name" value="SENSOR HISTIDINE KINASE"/>
    <property type="match status" value="1"/>
</dbReference>
<organism evidence="10 11">
    <name type="scientific">Umboniibacter marinipuniceus</name>
    <dbReference type="NCBI Taxonomy" id="569599"/>
    <lineage>
        <taxon>Bacteria</taxon>
        <taxon>Pseudomonadati</taxon>
        <taxon>Pseudomonadota</taxon>
        <taxon>Gammaproteobacteria</taxon>
        <taxon>Cellvibrionales</taxon>
        <taxon>Cellvibrionaceae</taxon>
        <taxon>Umboniibacter</taxon>
    </lineage>
</organism>